<evidence type="ECO:0000313" key="3">
    <source>
        <dbReference type="Proteomes" id="UP000289738"/>
    </source>
</evidence>
<evidence type="ECO:0000313" key="2">
    <source>
        <dbReference type="EMBL" id="RYR08419.1"/>
    </source>
</evidence>
<dbReference type="EMBL" id="SDMP01000015">
    <property type="protein sequence ID" value="RYR08419.1"/>
    <property type="molecule type" value="Genomic_DNA"/>
</dbReference>
<dbReference type="AlphaFoldDB" id="A0A444Z2J3"/>
<dbReference type="Proteomes" id="UP000289738">
    <property type="component" value="Chromosome B05"/>
</dbReference>
<keyword evidence="3" id="KW-1185">Reference proteome</keyword>
<comment type="caution">
    <text evidence="2">The sequence shown here is derived from an EMBL/GenBank/DDBJ whole genome shotgun (WGS) entry which is preliminary data.</text>
</comment>
<gene>
    <name evidence="2" type="ORF">Ahy_B05g076095</name>
</gene>
<proteinExistence type="predicted"/>
<sequence length="158" mass="17559">MIRVEKLFYRISISVLRHDMKYDSFVIESDENLEVLFYCHWKFLEVRTPKLLAKLVDVVSNSESSNRNLQAPTTAAYSSSRPVGASSSVSMIASEAMVVASPSFIVDLNRSGDGKVDITDTAPVSLQDGPPGPSHLRPDVELYKDNTRCKSKQVVSNY</sequence>
<feature type="region of interest" description="Disordered" evidence="1">
    <location>
        <begin position="65"/>
        <end position="84"/>
    </location>
</feature>
<feature type="compositionally biased region" description="Polar residues" evidence="1">
    <location>
        <begin position="65"/>
        <end position="77"/>
    </location>
</feature>
<organism evidence="2 3">
    <name type="scientific">Arachis hypogaea</name>
    <name type="common">Peanut</name>
    <dbReference type="NCBI Taxonomy" id="3818"/>
    <lineage>
        <taxon>Eukaryota</taxon>
        <taxon>Viridiplantae</taxon>
        <taxon>Streptophyta</taxon>
        <taxon>Embryophyta</taxon>
        <taxon>Tracheophyta</taxon>
        <taxon>Spermatophyta</taxon>
        <taxon>Magnoliopsida</taxon>
        <taxon>eudicotyledons</taxon>
        <taxon>Gunneridae</taxon>
        <taxon>Pentapetalae</taxon>
        <taxon>rosids</taxon>
        <taxon>fabids</taxon>
        <taxon>Fabales</taxon>
        <taxon>Fabaceae</taxon>
        <taxon>Papilionoideae</taxon>
        <taxon>50 kb inversion clade</taxon>
        <taxon>dalbergioids sensu lato</taxon>
        <taxon>Dalbergieae</taxon>
        <taxon>Pterocarpus clade</taxon>
        <taxon>Arachis</taxon>
    </lineage>
</organism>
<protein>
    <submittedName>
        <fullName evidence="2">Uncharacterized protein</fullName>
    </submittedName>
</protein>
<evidence type="ECO:0000256" key="1">
    <source>
        <dbReference type="SAM" id="MobiDB-lite"/>
    </source>
</evidence>
<feature type="region of interest" description="Disordered" evidence="1">
    <location>
        <begin position="117"/>
        <end position="139"/>
    </location>
</feature>
<accession>A0A444Z2J3</accession>
<name>A0A444Z2J3_ARAHY</name>
<reference evidence="2 3" key="1">
    <citation type="submission" date="2019-01" db="EMBL/GenBank/DDBJ databases">
        <title>Sequencing of cultivated peanut Arachis hypogaea provides insights into genome evolution and oil improvement.</title>
        <authorList>
            <person name="Chen X."/>
        </authorList>
    </citation>
    <scope>NUCLEOTIDE SEQUENCE [LARGE SCALE GENOMIC DNA]</scope>
    <source>
        <strain evidence="3">cv. Fuhuasheng</strain>
        <tissue evidence="2">Leaves</tissue>
    </source>
</reference>